<sequence>MDYYDSLKRIAEETGEKPTLRWWKAGKKKGGWRKLNFAGTGKAKVFFHPNTKSGYEEALHEYQLALAEASRTAEERFEDEIISLFKDTFREKQNVEIPGYAVELKKNTSKNNRVVSQTIGYWLQQYLADVGDWVGSRLKENSFHDRRYKVQSFRNWANLEDHITVIDNEYIKQFHKYLDSLNLTPDSKSDYFSVFRMFTTWAASREKCKLNLPSDFMAKKKFPFRVPEGKGNVRLQRASMLWTCEEFSNLLSLIPSNMRCFLLLFLNCGFRHVDVSELHHSNLRLEQGRIVYQRNKLNQLLSAPVVSYPLWKDTQIAIEENISDHPKYVFLNQRGNQVENAIKSWWKRWREKNKPLSHKRLDYLRKTGSTIVQRHNRDMDTFYLGETLKETSKLKYSFNDGSPCQELDNSIANLGFEFGFVESPPSSRISLPSDLLTALESKAKEKGIPLQEYLGQL</sequence>
<keyword evidence="5" id="KW-1185">Reference proteome</keyword>
<dbReference type="GO" id="GO:0015074">
    <property type="term" value="P:DNA integration"/>
    <property type="evidence" value="ECO:0007669"/>
    <property type="project" value="InterPro"/>
</dbReference>
<gene>
    <name evidence="4" type="primary">xerC_2</name>
    <name evidence="4" type="ORF">Pan54_35720</name>
</gene>
<reference evidence="4 5" key="1">
    <citation type="submission" date="2019-02" db="EMBL/GenBank/DDBJ databases">
        <title>Deep-cultivation of Planctomycetes and their phenomic and genomic characterization uncovers novel biology.</title>
        <authorList>
            <person name="Wiegand S."/>
            <person name="Jogler M."/>
            <person name="Boedeker C."/>
            <person name="Pinto D."/>
            <person name="Vollmers J."/>
            <person name="Rivas-Marin E."/>
            <person name="Kohn T."/>
            <person name="Peeters S.H."/>
            <person name="Heuer A."/>
            <person name="Rast P."/>
            <person name="Oberbeckmann S."/>
            <person name="Bunk B."/>
            <person name="Jeske O."/>
            <person name="Meyerdierks A."/>
            <person name="Storesund J.E."/>
            <person name="Kallscheuer N."/>
            <person name="Luecker S."/>
            <person name="Lage O.M."/>
            <person name="Pohl T."/>
            <person name="Merkel B.J."/>
            <person name="Hornburger P."/>
            <person name="Mueller R.-W."/>
            <person name="Bruemmer F."/>
            <person name="Labrenz M."/>
            <person name="Spormann A.M."/>
            <person name="Op Den Camp H."/>
            <person name="Overmann J."/>
            <person name="Amann R."/>
            <person name="Jetten M.S.M."/>
            <person name="Mascher T."/>
            <person name="Medema M.H."/>
            <person name="Devos D.P."/>
            <person name="Kaster A.-K."/>
            <person name="Ovreas L."/>
            <person name="Rohde M."/>
            <person name="Galperin M.Y."/>
            <person name="Jogler C."/>
        </authorList>
    </citation>
    <scope>NUCLEOTIDE SEQUENCE [LARGE SCALE GENOMIC DNA]</scope>
    <source>
        <strain evidence="4 5">Pan54</strain>
    </source>
</reference>
<accession>A0A5C5XHZ2</accession>
<name>A0A5C5XHZ2_9PLAN</name>
<comment type="caution">
    <text evidence="4">The sequence shown here is derived from an EMBL/GenBank/DDBJ whole genome shotgun (WGS) entry which is preliminary data.</text>
</comment>
<dbReference type="EMBL" id="SJPG01000001">
    <property type="protein sequence ID" value="TWT62826.1"/>
    <property type="molecule type" value="Genomic_DNA"/>
</dbReference>
<dbReference type="SUPFAM" id="SSF56349">
    <property type="entry name" value="DNA breaking-rejoining enzymes"/>
    <property type="match status" value="1"/>
</dbReference>
<keyword evidence="2" id="KW-0233">DNA recombination</keyword>
<protein>
    <submittedName>
        <fullName evidence="4">Tyrosine recombinase XerC</fullName>
    </submittedName>
</protein>
<evidence type="ECO:0000313" key="5">
    <source>
        <dbReference type="Proteomes" id="UP000316095"/>
    </source>
</evidence>
<evidence type="ECO:0000256" key="2">
    <source>
        <dbReference type="ARBA" id="ARBA00023172"/>
    </source>
</evidence>
<dbReference type="Gene3D" id="1.10.150.130">
    <property type="match status" value="1"/>
</dbReference>
<dbReference type="InterPro" id="IPR013762">
    <property type="entry name" value="Integrase-like_cat_sf"/>
</dbReference>
<dbReference type="GO" id="GO:0003677">
    <property type="term" value="F:DNA binding"/>
    <property type="evidence" value="ECO:0007669"/>
    <property type="project" value="UniProtKB-KW"/>
</dbReference>
<dbReference type="Gene3D" id="1.10.443.10">
    <property type="entry name" value="Intergrase catalytic core"/>
    <property type="match status" value="1"/>
</dbReference>
<feature type="domain" description="Tyr recombinase" evidence="3">
    <location>
        <begin position="256"/>
        <end position="379"/>
    </location>
</feature>
<dbReference type="Proteomes" id="UP000316095">
    <property type="component" value="Unassembled WGS sequence"/>
</dbReference>
<proteinExistence type="predicted"/>
<dbReference type="AlphaFoldDB" id="A0A5C5XHZ2"/>
<dbReference type="InterPro" id="IPR010998">
    <property type="entry name" value="Integrase_recombinase_N"/>
</dbReference>
<dbReference type="GO" id="GO:0006310">
    <property type="term" value="P:DNA recombination"/>
    <property type="evidence" value="ECO:0007669"/>
    <property type="project" value="UniProtKB-KW"/>
</dbReference>
<dbReference type="InterPro" id="IPR002104">
    <property type="entry name" value="Integrase_catalytic"/>
</dbReference>
<evidence type="ECO:0000313" key="4">
    <source>
        <dbReference type="EMBL" id="TWT62826.1"/>
    </source>
</evidence>
<organism evidence="4 5">
    <name type="scientific">Rubinisphaera italica</name>
    <dbReference type="NCBI Taxonomy" id="2527969"/>
    <lineage>
        <taxon>Bacteria</taxon>
        <taxon>Pseudomonadati</taxon>
        <taxon>Planctomycetota</taxon>
        <taxon>Planctomycetia</taxon>
        <taxon>Planctomycetales</taxon>
        <taxon>Planctomycetaceae</taxon>
        <taxon>Rubinisphaera</taxon>
    </lineage>
</organism>
<keyword evidence="1" id="KW-0238">DNA-binding</keyword>
<evidence type="ECO:0000259" key="3">
    <source>
        <dbReference type="Pfam" id="PF00589"/>
    </source>
</evidence>
<dbReference type="RefSeq" id="WP_165441821.1">
    <property type="nucleotide sequence ID" value="NZ_SJPG01000001.1"/>
</dbReference>
<dbReference type="InterPro" id="IPR011010">
    <property type="entry name" value="DNA_brk_join_enz"/>
</dbReference>
<evidence type="ECO:0000256" key="1">
    <source>
        <dbReference type="ARBA" id="ARBA00023125"/>
    </source>
</evidence>
<dbReference type="Pfam" id="PF00589">
    <property type="entry name" value="Phage_integrase"/>
    <property type="match status" value="1"/>
</dbReference>